<gene>
    <name evidence="1" type="ORF">FIBSPDRAFT_668372</name>
</gene>
<keyword evidence="2" id="KW-1185">Reference proteome</keyword>
<accession>A0A166MFX0</accession>
<dbReference type="OrthoDB" id="3365698at2759"/>
<dbReference type="AlphaFoldDB" id="A0A166MFX0"/>
<evidence type="ECO:0000313" key="1">
    <source>
        <dbReference type="EMBL" id="KZP23966.1"/>
    </source>
</evidence>
<evidence type="ECO:0008006" key="3">
    <source>
        <dbReference type="Google" id="ProtNLM"/>
    </source>
</evidence>
<sequence length="122" mass="13444">SPLPHFLDGNHSAEGAQIGMIRDAITASSRKISVLDDEIGRLEGALIELRRKRVTLASYVVAHRGLLAPIRRVPSDILVEIFMYFRAGWGRNAKCSAKTGPLALTGVCRHWRNIALGMAPLW</sequence>
<proteinExistence type="predicted"/>
<dbReference type="EMBL" id="KV417529">
    <property type="protein sequence ID" value="KZP23966.1"/>
    <property type="molecule type" value="Genomic_DNA"/>
</dbReference>
<dbReference type="Proteomes" id="UP000076532">
    <property type="component" value="Unassembled WGS sequence"/>
</dbReference>
<reference evidence="1 2" key="1">
    <citation type="journal article" date="2016" name="Mol. Biol. Evol.">
        <title>Comparative Genomics of Early-Diverging Mushroom-Forming Fungi Provides Insights into the Origins of Lignocellulose Decay Capabilities.</title>
        <authorList>
            <person name="Nagy L.G."/>
            <person name="Riley R."/>
            <person name="Tritt A."/>
            <person name="Adam C."/>
            <person name="Daum C."/>
            <person name="Floudas D."/>
            <person name="Sun H."/>
            <person name="Yadav J.S."/>
            <person name="Pangilinan J."/>
            <person name="Larsson K.H."/>
            <person name="Matsuura K."/>
            <person name="Barry K."/>
            <person name="Labutti K."/>
            <person name="Kuo R."/>
            <person name="Ohm R.A."/>
            <person name="Bhattacharya S.S."/>
            <person name="Shirouzu T."/>
            <person name="Yoshinaga Y."/>
            <person name="Martin F.M."/>
            <person name="Grigoriev I.V."/>
            <person name="Hibbett D.S."/>
        </authorList>
    </citation>
    <scope>NUCLEOTIDE SEQUENCE [LARGE SCALE GENOMIC DNA]</scope>
    <source>
        <strain evidence="1 2">CBS 109695</strain>
    </source>
</reference>
<evidence type="ECO:0000313" key="2">
    <source>
        <dbReference type="Proteomes" id="UP000076532"/>
    </source>
</evidence>
<name>A0A166MFX0_9AGAM</name>
<organism evidence="1 2">
    <name type="scientific">Athelia psychrophila</name>
    <dbReference type="NCBI Taxonomy" id="1759441"/>
    <lineage>
        <taxon>Eukaryota</taxon>
        <taxon>Fungi</taxon>
        <taxon>Dikarya</taxon>
        <taxon>Basidiomycota</taxon>
        <taxon>Agaricomycotina</taxon>
        <taxon>Agaricomycetes</taxon>
        <taxon>Agaricomycetidae</taxon>
        <taxon>Atheliales</taxon>
        <taxon>Atheliaceae</taxon>
        <taxon>Athelia</taxon>
    </lineage>
</organism>
<feature type="non-terminal residue" evidence="1">
    <location>
        <position position="1"/>
    </location>
</feature>
<feature type="non-terminal residue" evidence="1">
    <location>
        <position position="122"/>
    </location>
</feature>
<protein>
    <recommendedName>
        <fullName evidence="3">F-box domain-containing protein</fullName>
    </recommendedName>
</protein>